<evidence type="ECO:0000256" key="6">
    <source>
        <dbReference type="ARBA" id="ARBA00023136"/>
    </source>
</evidence>
<comment type="subcellular location">
    <subcellularLocation>
        <location evidence="1">Membrane</location>
        <topology evidence="1">Single-pass type IV membrane protein</topology>
    </subcellularLocation>
</comment>
<proteinExistence type="predicted"/>
<reference evidence="9 10" key="1">
    <citation type="submission" date="2017-08" db="EMBL/GenBank/DDBJ databases">
        <title>Acidophilic green algal genome provides insights into adaptation to an acidic environment.</title>
        <authorList>
            <person name="Hirooka S."/>
            <person name="Hirose Y."/>
            <person name="Kanesaki Y."/>
            <person name="Higuchi S."/>
            <person name="Fujiwara T."/>
            <person name="Onuma R."/>
            <person name="Era A."/>
            <person name="Ohbayashi R."/>
            <person name="Uzuka A."/>
            <person name="Nozaki H."/>
            <person name="Yoshikawa H."/>
            <person name="Miyagishima S.Y."/>
        </authorList>
    </citation>
    <scope>NUCLEOTIDE SEQUENCE [LARGE SCALE GENOMIC DNA]</scope>
    <source>
        <strain evidence="9 10">NIES-2499</strain>
    </source>
</reference>
<protein>
    <recommendedName>
        <fullName evidence="8">t-SNARE coiled-coil homology domain-containing protein</fullName>
    </recommendedName>
</protein>
<dbReference type="GO" id="GO:0000149">
    <property type="term" value="F:SNARE binding"/>
    <property type="evidence" value="ECO:0007669"/>
    <property type="project" value="TreeGrafter"/>
</dbReference>
<dbReference type="SUPFAM" id="SSF58038">
    <property type="entry name" value="SNARE fusion complex"/>
    <property type="match status" value="1"/>
</dbReference>
<keyword evidence="4" id="KW-0653">Protein transport</keyword>
<keyword evidence="2" id="KW-0813">Transport</keyword>
<dbReference type="GO" id="GO:0015031">
    <property type="term" value="P:protein transport"/>
    <property type="evidence" value="ECO:0007669"/>
    <property type="project" value="UniProtKB-KW"/>
</dbReference>
<gene>
    <name evidence="9" type="ORF">CEUSTIGMA_g6933.t1</name>
</gene>
<dbReference type="PANTHER" id="PTHR21230:SF79">
    <property type="entry name" value="T-SNARE COILED-COIL HOMOLOGY DOMAIN-CONTAINING PROTEIN"/>
    <property type="match status" value="1"/>
</dbReference>
<dbReference type="GO" id="GO:0031902">
    <property type="term" value="C:late endosome membrane"/>
    <property type="evidence" value="ECO:0007669"/>
    <property type="project" value="TreeGrafter"/>
</dbReference>
<comment type="caution">
    <text evidence="9">The sequence shown here is derived from an EMBL/GenBank/DDBJ whole genome shotgun (WGS) entry which is preliminary data.</text>
</comment>
<evidence type="ECO:0000313" key="10">
    <source>
        <dbReference type="Proteomes" id="UP000232323"/>
    </source>
</evidence>
<dbReference type="PANTHER" id="PTHR21230">
    <property type="entry name" value="VESICLE TRANSPORT V-SNARE PROTEIN VTI1-RELATED"/>
    <property type="match status" value="1"/>
</dbReference>
<evidence type="ECO:0000256" key="7">
    <source>
        <dbReference type="SAM" id="Phobius"/>
    </source>
</evidence>
<dbReference type="EMBL" id="BEGY01000043">
    <property type="protein sequence ID" value="GAX79492.1"/>
    <property type="molecule type" value="Genomic_DNA"/>
</dbReference>
<dbReference type="GO" id="GO:0005794">
    <property type="term" value="C:Golgi apparatus"/>
    <property type="evidence" value="ECO:0007669"/>
    <property type="project" value="TreeGrafter"/>
</dbReference>
<evidence type="ECO:0000256" key="5">
    <source>
        <dbReference type="ARBA" id="ARBA00022989"/>
    </source>
</evidence>
<sequence length="313" mass="34185">MANEDSPLQGWPMTEQEERLEFIFNELTTFFKKLKKQKNPDKVHGMIKEINLKLKEAKGLIKEFEMDARADGMPAPMLAERKRDLVNRINGFIATKKAITEEQAGKNALLAGASQPAEQNLQEMSMVQLIRQGHKEIDEIDQGLDRAERIAQDTLDIGTQAAQGLNDQTEKLNKIVDDLNEIEFTMKKATKVISDITRGLLTDKCIGFLLVLVGLGVIAAVVLTVVKPNFNKISAAAGINVTNITSQITSGITTGLSGLGNLANSTANSANNAAGLSSGRRRMMMMNVANNLTKKASYALHHNLTTSTGVQDH</sequence>
<keyword evidence="10" id="KW-1185">Reference proteome</keyword>
<evidence type="ECO:0000259" key="8">
    <source>
        <dbReference type="PROSITE" id="PS50192"/>
    </source>
</evidence>
<dbReference type="GO" id="GO:0012507">
    <property type="term" value="C:ER to Golgi transport vesicle membrane"/>
    <property type="evidence" value="ECO:0007669"/>
    <property type="project" value="TreeGrafter"/>
</dbReference>
<dbReference type="GO" id="GO:0031201">
    <property type="term" value="C:SNARE complex"/>
    <property type="evidence" value="ECO:0007669"/>
    <property type="project" value="TreeGrafter"/>
</dbReference>
<dbReference type="GO" id="GO:0005484">
    <property type="term" value="F:SNAP receptor activity"/>
    <property type="evidence" value="ECO:0007669"/>
    <property type="project" value="TreeGrafter"/>
</dbReference>
<dbReference type="AlphaFoldDB" id="A0A250X9C1"/>
<keyword evidence="6 7" id="KW-0472">Membrane</keyword>
<dbReference type="PROSITE" id="PS50192">
    <property type="entry name" value="T_SNARE"/>
    <property type="match status" value="1"/>
</dbReference>
<dbReference type="OrthoDB" id="19261at2759"/>
<dbReference type="Gene3D" id="1.20.5.110">
    <property type="match status" value="1"/>
</dbReference>
<dbReference type="GO" id="GO:0005789">
    <property type="term" value="C:endoplasmic reticulum membrane"/>
    <property type="evidence" value="ECO:0007669"/>
    <property type="project" value="TreeGrafter"/>
</dbReference>
<organism evidence="9 10">
    <name type="scientific">Chlamydomonas eustigma</name>
    <dbReference type="NCBI Taxonomy" id="1157962"/>
    <lineage>
        <taxon>Eukaryota</taxon>
        <taxon>Viridiplantae</taxon>
        <taxon>Chlorophyta</taxon>
        <taxon>core chlorophytes</taxon>
        <taxon>Chlorophyceae</taxon>
        <taxon>CS clade</taxon>
        <taxon>Chlamydomonadales</taxon>
        <taxon>Chlamydomonadaceae</taxon>
        <taxon>Chlamydomonas</taxon>
    </lineage>
</organism>
<feature type="domain" description="T-SNARE coiled-coil homology" evidence="8">
    <location>
        <begin position="134"/>
        <end position="196"/>
    </location>
</feature>
<keyword evidence="5 7" id="KW-1133">Transmembrane helix</keyword>
<dbReference type="InterPro" id="IPR000727">
    <property type="entry name" value="T_SNARE_dom"/>
</dbReference>
<evidence type="ECO:0000256" key="3">
    <source>
        <dbReference type="ARBA" id="ARBA00022692"/>
    </source>
</evidence>
<evidence type="ECO:0000256" key="1">
    <source>
        <dbReference type="ARBA" id="ARBA00004211"/>
    </source>
</evidence>
<dbReference type="Proteomes" id="UP000232323">
    <property type="component" value="Unassembled WGS sequence"/>
</dbReference>
<accession>A0A250X9C1</accession>
<name>A0A250X9C1_9CHLO</name>
<evidence type="ECO:0000256" key="4">
    <source>
        <dbReference type="ARBA" id="ARBA00022927"/>
    </source>
</evidence>
<dbReference type="GO" id="GO:0006906">
    <property type="term" value="P:vesicle fusion"/>
    <property type="evidence" value="ECO:0007669"/>
    <property type="project" value="TreeGrafter"/>
</dbReference>
<keyword evidence="3 7" id="KW-0812">Transmembrane</keyword>
<evidence type="ECO:0000256" key="2">
    <source>
        <dbReference type="ARBA" id="ARBA00022448"/>
    </source>
</evidence>
<feature type="transmembrane region" description="Helical" evidence="7">
    <location>
        <begin position="206"/>
        <end position="226"/>
    </location>
</feature>
<evidence type="ECO:0000313" key="9">
    <source>
        <dbReference type="EMBL" id="GAX79492.1"/>
    </source>
</evidence>